<feature type="compositionally biased region" description="Polar residues" evidence="1">
    <location>
        <begin position="225"/>
        <end position="235"/>
    </location>
</feature>
<evidence type="ECO:0000256" key="1">
    <source>
        <dbReference type="SAM" id="MobiDB-lite"/>
    </source>
</evidence>
<dbReference type="Proteomes" id="UP000231056">
    <property type="component" value="Unassembled WGS sequence"/>
</dbReference>
<evidence type="ECO:0000256" key="2">
    <source>
        <dbReference type="SAM" id="Phobius"/>
    </source>
</evidence>
<dbReference type="Pfam" id="PF00404">
    <property type="entry name" value="Dockerin_1"/>
    <property type="match status" value="1"/>
</dbReference>
<feature type="region of interest" description="Disordered" evidence="1">
    <location>
        <begin position="194"/>
        <end position="237"/>
    </location>
</feature>
<dbReference type="GO" id="GO:0004553">
    <property type="term" value="F:hydrolase activity, hydrolyzing O-glycosyl compounds"/>
    <property type="evidence" value="ECO:0007669"/>
    <property type="project" value="InterPro"/>
</dbReference>
<sequence>MNSAHPKKNTKNLLKSIEMFFLALVVVGVSVSILGYFYKYSHKSKADSDKIAVEFSTNEILLDSQNSSSSSNILLLSPDQPLVGATVLVNYPKDIVDVQVDNSDSCSDIELLFSSNIDEDEGTIIITKIAPDTQEILPQGIICFAKIIFSKTADGSGAVTFADGPLGNRSWEIVGENLQEYAPSYADQSINITVSDSGVTPSPSEIPTYTPSPSPDPSITDAPTASPTPGSTQTSRKVDFSIKLQGVTKIPRNTGDIPVVISFVRDEEIVDTRSTIFKVQPDGSWKGSGQYDNLLSGVDYLLLIKGPKHLQKKICVARPNEAISGHYSCQTGSIRVENGDTNFDMTGIMLLAGDLPVQNGIIDAVDIIYIRNNLGSKDPEVVSRADLNYDEIVDSQDYTIIINALSFKYDELE</sequence>
<organism evidence="3 4">
    <name type="scientific">Candidatus Roizmanbacteria bacterium CG11_big_fil_rev_8_21_14_0_20_36_8</name>
    <dbReference type="NCBI Taxonomy" id="1974856"/>
    <lineage>
        <taxon>Bacteria</taxon>
        <taxon>Candidatus Roizmaniibacteriota</taxon>
    </lineage>
</organism>
<evidence type="ECO:0000313" key="4">
    <source>
        <dbReference type="Proteomes" id="UP000231056"/>
    </source>
</evidence>
<comment type="caution">
    <text evidence="3">The sequence shown here is derived from an EMBL/GenBank/DDBJ whole genome shotgun (WGS) entry which is preliminary data.</text>
</comment>
<dbReference type="GO" id="GO:0000272">
    <property type="term" value="P:polysaccharide catabolic process"/>
    <property type="evidence" value="ECO:0007669"/>
    <property type="project" value="InterPro"/>
</dbReference>
<dbReference type="Gene3D" id="1.10.1330.10">
    <property type="entry name" value="Dockerin domain"/>
    <property type="match status" value="1"/>
</dbReference>
<feature type="transmembrane region" description="Helical" evidence="2">
    <location>
        <begin position="20"/>
        <end position="38"/>
    </location>
</feature>
<keyword evidence="2" id="KW-0812">Transmembrane</keyword>
<keyword evidence="2" id="KW-0472">Membrane</keyword>
<keyword evidence="2" id="KW-1133">Transmembrane helix</keyword>
<dbReference type="InterPro" id="IPR002105">
    <property type="entry name" value="Dockerin_1_rpt"/>
</dbReference>
<evidence type="ECO:0008006" key="5">
    <source>
        <dbReference type="Google" id="ProtNLM"/>
    </source>
</evidence>
<dbReference type="AlphaFoldDB" id="A0A2M6IUE8"/>
<proteinExistence type="predicted"/>
<dbReference type="EMBL" id="PCVM01000046">
    <property type="protein sequence ID" value="PIQ73548.1"/>
    <property type="molecule type" value="Genomic_DNA"/>
</dbReference>
<accession>A0A2M6IUE8</accession>
<name>A0A2M6IUE8_9BACT</name>
<dbReference type="SUPFAM" id="SSF63446">
    <property type="entry name" value="Type I dockerin domain"/>
    <property type="match status" value="1"/>
</dbReference>
<protein>
    <recommendedName>
        <fullName evidence="5">Dockerin domain-containing protein</fullName>
    </recommendedName>
</protein>
<gene>
    <name evidence="3" type="ORF">COV58_01935</name>
</gene>
<evidence type="ECO:0000313" key="3">
    <source>
        <dbReference type="EMBL" id="PIQ73548.1"/>
    </source>
</evidence>
<reference evidence="3 4" key="1">
    <citation type="submission" date="2017-09" db="EMBL/GenBank/DDBJ databases">
        <title>Depth-based differentiation of microbial function through sediment-hosted aquifers and enrichment of novel symbionts in the deep terrestrial subsurface.</title>
        <authorList>
            <person name="Probst A.J."/>
            <person name="Ladd B."/>
            <person name="Jarett J.K."/>
            <person name="Geller-Mcgrath D.E."/>
            <person name="Sieber C.M."/>
            <person name="Emerson J.B."/>
            <person name="Anantharaman K."/>
            <person name="Thomas B.C."/>
            <person name="Malmstrom R."/>
            <person name="Stieglmeier M."/>
            <person name="Klingl A."/>
            <person name="Woyke T."/>
            <person name="Ryan C.M."/>
            <person name="Banfield J.F."/>
        </authorList>
    </citation>
    <scope>NUCLEOTIDE SEQUENCE [LARGE SCALE GENOMIC DNA]</scope>
    <source>
        <strain evidence="3">CG11_big_fil_rev_8_21_14_0_20_36_8</strain>
    </source>
</reference>
<feature type="compositionally biased region" description="Polar residues" evidence="1">
    <location>
        <begin position="194"/>
        <end position="205"/>
    </location>
</feature>
<dbReference type="InterPro" id="IPR036439">
    <property type="entry name" value="Dockerin_dom_sf"/>
</dbReference>